<gene>
    <name evidence="3" type="ORF">GCM10017786_50090</name>
</gene>
<accession>A0ABQ3JEL9</accession>
<protein>
    <recommendedName>
        <fullName evidence="5">Peptide zinc metalloprotease protein</fullName>
    </recommendedName>
</protein>
<keyword evidence="2" id="KW-0472">Membrane</keyword>
<reference evidence="4" key="1">
    <citation type="journal article" date="2019" name="Int. J. Syst. Evol. Microbiol.">
        <title>The Global Catalogue of Microorganisms (GCM) 10K type strain sequencing project: providing services to taxonomists for standard genome sequencing and annotation.</title>
        <authorList>
            <consortium name="The Broad Institute Genomics Platform"/>
            <consortium name="The Broad Institute Genome Sequencing Center for Infectious Disease"/>
            <person name="Wu L."/>
            <person name="Ma J."/>
        </authorList>
    </citation>
    <scope>NUCLEOTIDE SEQUENCE [LARGE SCALE GENOMIC DNA]</scope>
    <source>
        <strain evidence="4">CGMCC 4.7677</strain>
    </source>
</reference>
<feature type="transmembrane region" description="Helical" evidence="2">
    <location>
        <begin position="183"/>
        <end position="203"/>
    </location>
</feature>
<keyword evidence="4" id="KW-1185">Reference proteome</keyword>
<feature type="region of interest" description="Disordered" evidence="1">
    <location>
        <begin position="493"/>
        <end position="582"/>
    </location>
</feature>
<feature type="transmembrane region" description="Helical" evidence="2">
    <location>
        <begin position="398"/>
        <end position="420"/>
    </location>
</feature>
<name>A0ABQ3JEL9_9PSEU</name>
<comment type="caution">
    <text evidence="3">The sequence shown here is derived from an EMBL/GenBank/DDBJ whole genome shotgun (WGS) entry which is preliminary data.</text>
</comment>
<keyword evidence="2" id="KW-1133">Transmembrane helix</keyword>
<feature type="compositionally biased region" description="Pro residues" evidence="1">
    <location>
        <begin position="497"/>
        <end position="506"/>
    </location>
</feature>
<evidence type="ECO:0000313" key="3">
    <source>
        <dbReference type="EMBL" id="GHF10399.1"/>
    </source>
</evidence>
<feature type="transmembrane region" description="Helical" evidence="2">
    <location>
        <begin position="300"/>
        <end position="317"/>
    </location>
</feature>
<feature type="transmembrane region" description="Helical" evidence="2">
    <location>
        <begin position="343"/>
        <end position="365"/>
    </location>
</feature>
<organism evidence="3 4">
    <name type="scientific">Amycolatopsis deserti</name>
    <dbReference type="NCBI Taxonomy" id="185696"/>
    <lineage>
        <taxon>Bacteria</taxon>
        <taxon>Bacillati</taxon>
        <taxon>Actinomycetota</taxon>
        <taxon>Actinomycetes</taxon>
        <taxon>Pseudonocardiales</taxon>
        <taxon>Pseudonocardiaceae</taxon>
        <taxon>Amycolatopsis</taxon>
    </lineage>
</organism>
<evidence type="ECO:0008006" key="5">
    <source>
        <dbReference type="Google" id="ProtNLM"/>
    </source>
</evidence>
<keyword evidence="2" id="KW-0812">Transmembrane</keyword>
<dbReference type="PRINTS" id="PR01217">
    <property type="entry name" value="PRICHEXTENSN"/>
</dbReference>
<feature type="transmembrane region" description="Helical" evidence="2">
    <location>
        <begin position="255"/>
        <end position="280"/>
    </location>
</feature>
<feature type="compositionally biased region" description="Pro residues" evidence="1">
    <location>
        <begin position="557"/>
        <end position="575"/>
    </location>
</feature>
<feature type="transmembrane region" description="Helical" evidence="2">
    <location>
        <begin position="451"/>
        <end position="471"/>
    </location>
</feature>
<evidence type="ECO:0000256" key="1">
    <source>
        <dbReference type="SAM" id="MobiDB-lite"/>
    </source>
</evidence>
<feature type="transmembrane region" description="Helical" evidence="2">
    <location>
        <begin position="154"/>
        <end position="171"/>
    </location>
</feature>
<dbReference type="Proteomes" id="UP000605897">
    <property type="component" value="Unassembled WGS sequence"/>
</dbReference>
<sequence length="592" mass="62208">MCSPQVAPSPVSRDAGLVEGTELVGAFRGSGYREAPLLVQRADGQLVRLPELLYLVVRLLSEHGGGPARGGDLLAVVARDAAAASDLPLARSHIAYLLDHKLAPLGLTTYTDGTAPELAVHTPFLALKARLQLLGPAATWVVGGLLGWLFHPLAIAVVLAATGFAQWWVFANQNITQAMQDTLVDPAGVLAVLAIAVASTAFHECGHAAGCRYSGAVPGGMGFGIYLVWPAFYTDITDSYRLGRAGRLRTDLGGVYFNALFVVGLVALYAGTGWAPLLIAVLSVNLEIVQQLLPTLRFDGYYIVADAVGIPDLFRYIRPILAHRVLRRPADERLTELKRWPQIVVTVWVLVIVPVLIAELAYLAWQVPTILRADVQEIDRLLAAAADSMHPVLDGLSATARILLLLLPVAGIGAMLWHLARLVWRRAAPLRTPVAALIAGFRHPAPRVRHAAAVSLAVLAGLTFVGAAWAVTARVPEPGRTAAAALPAPRPAAVLPEPLPAPPPPATSAAPTSGTGGRTAGGHEESADDAVATEDRKPTSTRPRPRPAAPTSTNGVTPPPPATPGPPTEAPPPTSQPSTPTCTLLGILFGCP</sequence>
<evidence type="ECO:0000256" key="2">
    <source>
        <dbReference type="SAM" id="Phobius"/>
    </source>
</evidence>
<proteinExistence type="predicted"/>
<evidence type="ECO:0000313" key="4">
    <source>
        <dbReference type="Proteomes" id="UP000605897"/>
    </source>
</evidence>
<dbReference type="EMBL" id="BNAU01000006">
    <property type="protein sequence ID" value="GHF10399.1"/>
    <property type="molecule type" value="Genomic_DNA"/>
</dbReference>
<dbReference type="RefSeq" id="WP_191247075.1">
    <property type="nucleotide sequence ID" value="NZ_BNAU01000006.1"/>
</dbReference>
<feature type="transmembrane region" description="Helical" evidence="2">
    <location>
        <begin position="215"/>
        <end position="234"/>
    </location>
</feature>